<reference evidence="9" key="1">
    <citation type="submission" date="2025-08" db="UniProtKB">
        <authorList>
            <consortium name="Ensembl"/>
        </authorList>
    </citation>
    <scope>IDENTIFICATION</scope>
</reference>
<comment type="similarity">
    <text evidence="2">Belongs to the major facilitator superfamily. Proton-dependent oligopeptide transporter (POT/PTR) (TC 2.A.17) family.</text>
</comment>
<evidence type="ECO:0000313" key="10">
    <source>
        <dbReference type="Proteomes" id="UP000694388"/>
    </source>
</evidence>
<keyword evidence="5" id="KW-0571">Peptide transport</keyword>
<feature type="transmembrane region" description="Helical" evidence="8">
    <location>
        <begin position="194"/>
        <end position="216"/>
    </location>
</feature>
<dbReference type="InterPro" id="IPR000109">
    <property type="entry name" value="POT_fam"/>
</dbReference>
<evidence type="ECO:0000256" key="7">
    <source>
        <dbReference type="ARBA" id="ARBA00023136"/>
    </source>
</evidence>
<dbReference type="PANTHER" id="PTHR11654">
    <property type="entry name" value="OLIGOPEPTIDE TRANSPORTER-RELATED"/>
    <property type="match status" value="1"/>
</dbReference>
<feature type="transmembrane region" description="Helical" evidence="8">
    <location>
        <begin position="45"/>
        <end position="68"/>
    </location>
</feature>
<keyword evidence="6 8" id="KW-1133">Transmembrane helix</keyword>
<evidence type="ECO:0000256" key="2">
    <source>
        <dbReference type="ARBA" id="ARBA00005982"/>
    </source>
</evidence>
<evidence type="ECO:0000256" key="1">
    <source>
        <dbReference type="ARBA" id="ARBA00004141"/>
    </source>
</evidence>
<dbReference type="InterPro" id="IPR036259">
    <property type="entry name" value="MFS_trans_sf"/>
</dbReference>
<sequence>MMPSRNISSFVKTRCDRTADLWSTFVFGTDEGLGVLLCRVRWRHLLCLFLISLLERLTFFAVLCNLLVFCTLTHGYLYRGGATITLCFTGLGVAMPVLLGHLTGGLMKRSCMIYVSCALHLAGTIMLPVAAFPFEDFFSDGKRVIHLLGPRDQQIVVYVSLLLVLLGSSGVRANFSPICAFQLKELHTENALTFFEWFHGLLALGSACAFLCIANMQRSVAHFLGFLIPCFSLLLTFAACFLAHSRQLRQPSKGASVWECCSVVLSASRRACTERWDGSAWPGNWASWMDRARASCGGFNSDGQVDGTLHVLRLTPLFCIQILLWICFYQVWMHCKPQIRAWLI</sequence>
<feature type="transmembrane region" description="Helical" evidence="8">
    <location>
        <begin position="111"/>
        <end position="134"/>
    </location>
</feature>
<dbReference type="Gene3D" id="1.20.1250.20">
    <property type="entry name" value="MFS general substrate transporter like domains"/>
    <property type="match status" value="1"/>
</dbReference>
<feature type="transmembrane region" description="Helical" evidence="8">
    <location>
        <begin position="311"/>
        <end position="332"/>
    </location>
</feature>
<feature type="transmembrane region" description="Helical" evidence="8">
    <location>
        <begin position="80"/>
        <end position="99"/>
    </location>
</feature>
<organism evidence="9 10">
    <name type="scientific">Eptatretus burgeri</name>
    <name type="common">Inshore hagfish</name>
    <dbReference type="NCBI Taxonomy" id="7764"/>
    <lineage>
        <taxon>Eukaryota</taxon>
        <taxon>Metazoa</taxon>
        <taxon>Chordata</taxon>
        <taxon>Craniata</taxon>
        <taxon>Vertebrata</taxon>
        <taxon>Cyclostomata</taxon>
        <taxon>Myxini</taxon>
        <taxon>Myxiniformes</taxon>
        <taxon>Myxinidae</taxon>
        <taxon>Eptatretinae</taxon>
        <taxon>Eptatretus</taxon>
    </lineage>
</organism>
<feature type="transmembrane region" description="Helical" evidence="8">
    <location>
        <begin position="154"/>
        <end position="173"/>
    </location>
</feature>
<name>A0A8C4QSU7_EPTBU</name>
<dbReference type="GO" id="GO:0015293">
    <property type="term" value="F:symporter activity"/>
    <property type="evidence" value="ECO:0007669"/>
    <property type="project" value="UniProtKB-KW"/>
</dbReference>
<dbReference type="GO" id="GO:0016020">
    <property type="term" value="C:membrane"/>
    <property type="evidence" value="ECO:0007669"/>
    <property type="project" value="UniProtKB-SubCell"/>
</dbReference>
<dbReference type="Pfam" id="PF00854">
    <property type="entry name" value="PTR2"/>
    <property type="match status" value="1"/>
</dbReference>
<evidence type="ECO:0000313" key="9">
    <source>
        <dbReference type="Ensembl" id="ENSEBUP00000018873.1"/>
    </source>
</evidence>
<keyword evidence="7 8" id="KW-0472">Membrane</keyword>
<keyword evidence="3 8" id="KW-0812">Transmembrane</keyword>
<reference evidence="9" key="2">
    <citation type="submission" date="2025-09" db="UniProtKB">
        <authorList>
            <consortium name="Ensembl"/>
        </authorList>
    </citation>
    <scope>IDENTIFICATION</scope>
</reference>
<dbReference type="OMA" id="RACTERW"/>
<keyword evidence="5" id="KW-0653">Protein transport</keyword>
<keyword evidence="4" id="KW-0769">Symport</keyword>
<dbReference type="Ensembl" id="ENSEBUT00000019449.1">
    <property type="protein sequence ID" value="ENSEBUP00000018873.1"/>
    <property type="gene ID" value="ENSEBUG00000011776.1"/>
</dbReference>
<feature type="transmembrane region" description="Helical" evidence="8">
    <location>
        <begin position="222"/>
        <end position="243"/>
    </location>
</feature>
<protein>
    <submittedName>
        <fullName evidence="9">Uncharacterized protein</fullName>
    </submittedName>
</protein>
<dbReference type="AlphaFoldDB" id="A0A8C4QSU7"/>
<evidence type="ECO:0000256" key="5">
    <source>
        <dbReference type="ARBA" id="ARBA00022856"/>
    </source>
</evidence>
<accession>A0A8C4QSU7</accession>
<comment type="subcellular location">
    <subcellularLocation>
        <location evidence="1">Membrane</location>
        <topology evidence="1">Multi-pass membrane protein</topology>
    </subcellularLocation>
</comment>
<evidence type="ECO:0000256" key="3">
    <source>
        <dbReference type="ARBA" id="ARBA00022692"/>
    </source>
</evidence>
<evidence type="ECO:0000256" key="4">
    <source>
        <dbReference type="ARBA" id="ARBA00022847"/>
    </source>
</evidence>
<dbReference type="GeneTree" id="ENSGT00940000158916"/>
<dbReference type="GO" id="GO:0015833">
    <property type="term" value="P:peptide transport"/>
    <property type="evidence" value="ECO:0007669"/>
    <property type="project" value="UniProtKB-KW"/>
</dbReference>
<keyword evidence="10" id="KW-1185">Reference proteome</keyword>
<proteinExistence type="inferred from homology"/>
<dbReference type="Proteomes" id="UP000694388">
    <property type="component" value="Unplaced"/>
</dbReference>
<evidence type="ECO:0000256" key="6">
    <source>
        <dbReference type="ARBA" id="ARBA00022989"/>
    </source>
</evidence>
<keyword evidence="4" id="KW-0813">Transport</keyword>
<evidence type="ECO:0000256" key="8">
    <source>
        <dbReference type="SAM" id="Phobius"/>
    </source>
</evidence>